<accession>A0A383DCL5</accession>
<organism evidence="1">
    <name type="scientific">marine metagenome</name>
    <dbReference type="NCBI Taxonomy" id="408172"/>
    <lineage>
        <taxon>unclassified sequences</taxon>
        <taxon>metagenomes</taxon>
        <taxon>ecological metagenomes</taxon>
    </lineage>
</organism>
<name>A0A383DCL5_9ZZZZ</name>
<protein>
    <submittedName>
        <fullName evidence="1">Uncharacterized protein</fullName>
    </submittedName>
</protein>
<sequence length="236" mass="27143">SSLLVPRFEQAETNISFVNHFFIKRNIQDVSLKVTAVNKNGQIIDSITYEIDEPKVYSLFLDEMFSDKSLTSLYIVEFFSGKNLFIPFPAVIINHIGVDFTNSVHSYNRILNDIFEDDEINRNHVRESSFDVLIDDNHDTFFNLVSGPFEIDDNLEISLRNEERTLESRLDISQKRLSASNYFLGDLITKEVKENISAKQYSDQATILPPKQNLFYGRLLLGVMNKKTNAFSANHS</sequence>
<dbReference type="AlphaFoldDB" id="A0A383DCL5"/>
<dbReference type="EMBL" id="UINC01216197">
    <property type="protein sequence ID" value="SVE42232.1"/>
    <property type="molecule type" value="Genomic_DNA"/>
</dbReference>
<feature type="non-terminal residue" evidence="1">
    <location>
        <position position="236"/>
    </location>
</feature>
<reference evidence="1" key="1">
    <citation type="submission" date="2018-05" db="EMBL/GenBank/DDBJ databases">
        <authorList>
            <person name="Lanie J.A."/>
            <person name="Ng W.-L."/>
            <person name="Kazmierczak K.M."/>
            <person name="Andrzejewski T.M."/>
            <person name="Davidsen T.M."/>
            <person name="Wayne K.J."/>
            <person name="Tettelin H."/>
            <person name="Glass J.I."/>
            <person name="Rusch D."/>
            <person name="Podicherti R."/>
            <person name="Tsui H.-C.T."/>
            <person name="Winkler M.E."/>
        </authorList>
    </citation>
    <scope>NUCLEOTIDE SEQUENCE</scope>
</reference>
<evidence type="ECO:0000313" key="1">
    <source>
        <dbReference type="EMBL" id="SVE42232.1"/>
    </source>
</evidence>
<feature type="non-terminal residue" evidence="1">
    <location>
        <position position="1"/>
    </location>
</feature>
<gene>
    <name evidence="1" type="ORF">METZ01_LOCUS495086</name>
</gene>
<proteinExistence type="predicted"/>